<dbReference type="Proteomes" id="UP000076128">
    <property type="component" value="Chromosome"/>
</dbReference>
<dbReference type="STRING" id="1335048.AKL17_0343"/>
<dbReference type="AlphaFoldDB" id="A0A159YYT1"/>
<accession>A0A159YYT1</accession>
<reference evidence="3 4" key="1">
    <citation type="submission" date="2015-09" db="EMBL/GenBank/DDBJ databases">
        <title>Complete genome sequence of Defluviimonas alba cai42t isolated from an oilfield in Xinjiang.</title>
        <authorList>
            <person name="Geng S."/>
            <person name="Pan X."/>
            <person name="Wu X."/>
        </authorList>
    </citation>
    <scope>NUCLEOTIDE SEQUENCE [LARGE SCALE GENOMIC DNA]</scope>
    <source>
        <strain evidence="4">cai42</strain>
    </source>
</reference>
<evidence type="ECO:0000313" key="3">
    <source>
        <dbReference type="EMBL" id="AMY67605.1"/>
    </source>
</evidence>
<evidence type="ECO:0000313" key="4">
    <source>
        <dbReference type="Proteomes" id="UP000076128"/>
    </source>
</evidence>
<dbReference type="KEGG" id="daa:AKL17_0343"/>
<evidence type="ECO:0000256" key="2">
    <source>
        <dbReference type="SAM" id="SignalP"/>
    </source>
</evidence>
<dbReference type="RefSeq" id="WP_236937987.1">
    <property type="nucleotide sequence ID" value="NZ_CP012661.1"/>
</dbReference>
<dbReference type="GO" id="GO:0042597">
    <property type="term" value="C:periplasmic space"/>
    <property type="evidence" value="ECO:0007669"/>
    <property type="project" value="InterPro"/>
</dbReference>
<keyword evidence="4" id="KW-1185">Reference proteome</keyword>
<feature type="chain" id="PRO_5007812044" evidence="2">
    <location>
        <begin position="29"/>
        <end position="271"/>
    </location>
</feature>
<name>A0A159YYT1_9RHOB</name>
<dbReference type="Gene3D" id="1.25.20.10">
    <property type="entry name" value="Bacterial muramidases"/>
    <property type="match status" value="1"/>
</dbReference>
<evidence type="ECO:0000256" key="1">
    <source>
        <dbReference type="ARBA" id="ARBA00022729"/>
    </source>
</evidence>
<dbReference type="EMBL" id="CP012661">
    <property type="protein sequence ID" value="AMY67605.1"/>
    <property type="molecule type" value="Genomic_DNA"/>
</dbReference>
<keyword evidence="1 2" id="KW-0732">Signal</keyword>
<dbReference type="GO" id="GO:0004553">
    <property type="term" value="F:hydrolase activity, hydrolyzing O-glycosyl compounds"/>
    <property type="evidence" value="ECO:0007669"/>
    <property type="project" value="InterPro"/>
</dbReference>
<gene>
    <name evidence="3" type="ORF">AKL17_0343</name>
</gene>
<dbReference type="InterPro" id="IPR008939">
    <property type="entry name" value="Lytic_TGlycosylase_superhlx_U"/>
</dbReference>
<proteinExistence type="predicted"/>
<protein>
    <submittedName>
        <fullName evidence="3">Transglycosylase, Slt family</fullName>
    </submittedName>
</protein>
<sequence length="271" mass="27416">MIRSAVTRSHVLAATLSLGLAVSGAVPGAVPAVQAQQLPPPLAPRAGDIAPARAALPPPAAPPSPALALEIARSAEDPAALGQALIAAAQGDWPVAMGQARLAGPVSSDILEWQRLRAGTGSATFADYVAFLGRRPDWPGLPLLRKQAEGTILEGESAEAVIAFFAAGAPQTGTGSLALMAALTEAGRAPEAEAEAVRAWREMSLTEEEQAALLARAGSVLADHHGGRLAAALDAGRLAEAGQMLALVTPGSRAVAEARIALQAAARASMR</sequence>
<organism evidence="3 4">
    <name type="scientific">Frigidibacter mobilis</name>
    <dbReference type="NCBI Taxonomy" id="1335048"/>
    <lineage>
        <taxon>Bacteria</taxon>
        <taxon>Pseudomonadati</taxon>
        <taxon>Pseudomonadota</taxon>
        <taxon>Alphaproteobacteria</taxon>
        <taxon>Rhodobacterales</taxon>
        <taxon>Paracoccaceae</taxon>
        <taxon>Frigidibacter</taxon>
    </lineage>
</organism>
<dbReference type="SUPFAM" id="SSF48435">
    <property type="entry name" value="Bacterial muramidases"/>
    <property type="match status" value="1"/>
</dbReference>
<feature type="signal peptide" evidence="2">
    <location>
        <begin position="1"/>
        <end position="28"/>
    </location>
</feature>